<proteinExistence type="predicted"/>
<evidence type="ECO:0000313" key="1">
    <source>
        <dbReference type="EMBL" id="GFO48941.1"/>
    </source>
</evidence>
<dbReference type="EMBL" id="BLXT01008455">
    <property type="protein sequence ID" value="GFO48941.1"/>
    <property type="molecule type" value="Genomic_DNA"/>
</dbReference>
<accession>A0AAV4DYN7</accession>
<organism evidence="1 2">
    <name type="scientific">Plakobranchus ocellatus</name>
    <dbReference type="NCBI Taxonomy" id="259542"/>
    <lineage>
        <taxon>Eukaryota</taxon>
        <taxon>Metazoa</taxon>
        <taxon>Spiralia</taxon>
        <taxon>Lophotrochozoa</taxon>
        <taxon>Mollusca</taxon>
        <taxon>Gastropoda</taxon>
        <taxon>Heterobranchia</taxon>
        <taxon>Euthyneura</taxon>
        <taxon>Panpulmonata</taxon>
        <taxon>Sacoglossa</taxon>
        <taxon>Placobranchoidea</taxon>
        <taxon>Plakobranchidae</taxon>
        <taxon>Plakobranchus</taxon>
    </lineage>
</organism>
<dbReference type="AlphaFoldDB" id="A0AAV4DYN7"/>
<keyword evidence="2" id="KW-1185">Reference proteome</keyword>
<sequence length="107" mass="12103">MNDDNNKIMLITQITPQTRIGTGRAPHQTHLKDPTLGHHLEVAEFIFGAELLEVTYDAVAVSIRLHTLHFSHILLGKPFHGHCKEGITQEFLDMFGLVFLHGLPTRR</sequence>
<gene>
    <name evidence="1" type="ORF">PoB_007544600</name>
</gene>
<protein>
    <submittedName>
        <fullName evidence="1">Uncharacterized protein</fullName>
    </submittedName>
</protein>
<dbReference type="Proteomes" id="UP000735302">
    <property type="component" value="Unassembled WGS sequence"/>
</dbReference>
<reference evidence="1 2" key="1">
    <citation type="journal article" date="2021" name="Elife">
        <title>Chloroplast acquisition without the gene transfer in kleptoplastic sea slugs, Plakobranchus ocellatus.</title>
        <authorList>
            <person name="Maeda T."/>
            <person name="Takahashi S."/>
            <person name="Yoshida T."/>
            <person name="Shimamura S."/>
            <person name="Takaki Y."/>
            <person name="Nagai Y."/>
            <person name="Toyoda A."/>
            <person name="Suzuki Y."/>
            <person name="Arimoto A."/>
            <person name="Ishii H."/>
            <person name="Satoh N."/>
            <person name="Nishiyama T."/>
            <person name="Hasebe M."/>
            <person name="Maruyama T."/>
            <person name="Minagawa J."/>
            <person name="Obokata J."/>
            <person name="Shigenobu S."/>
        </authorList>
    </citation>
    <scope>NUCLEOTIDE SEQUENCE [LARGE SCALE GENOMIC DNA]</scope>
</reference>
<name>A0AAV4DYN7_9GAST</name>
<comment type="caution">
    <text evidence="1">The sequence shown here is derived from an EMBL/GenBank/DDBJ whole genome shotgun (WGS) entry which is preliminary data.</text>
</comment>
<evidence type="ECO:0000313" key="2">
    <source>
        <dbReference type="Proteomes" id="UP000735302"/>
    </source>
</evidence>